<evidence type="ECO:0000256" key="5">
    <source>
        <dbReference type="ARBA" id="ARBA00022694"/>
    </source>
</evidence>
<organism evidence="9">
    <name type="scientific">Candidatus Heimdallarchaeum aukensis</name>
    <dbReference type="NCBI Taxonomy" id="2876573"/>
    <lineage>
        <taxon>Archaea</taxon>
        <taxon>Promethearchaeati</taxon>
        <taxon>Candidatus Heimdallarchaeota</taxon>
        <taxon>Candidatus Heimdallarchaeia (ex Rinke et al. 2021) (nom. nud.)</taxon>
        <taxon>Candidatus Heimdallarchaeales</taxon>
        <taxon>Candidatus Heimdallarchaeaceae</taxon>
        <taxon>Candidatus Heimdallarchaeum</taxon>
    </lineage>
</organism>
<evidence type="ECO:0000256" key="2">
    <source>
        <dbReference type="ARBA" id="ARBA00022603"/>
    </source>
</evidence>
<dbReference type="GO" id="GO:0002940">
    <property type="term" value="P:tRNA N2-guanine methylation"/>
    <property type="evidence" value="ECO:0007669"/>
    <property type="project" value="TreeGrafter"/>
</dbReference>
<evidence type="ECO:0000256" key="8">
    <source>
        <dbReference type="PROSITE-ProRule" id="PRU00958"/>
    </source>
</evidence>
<evidence type="ECO:0000256" key="4">
    <source>
        <dbReference type="ARBA" id="ARBA00022691"/>
    </source>
</evidence>
<proteinExistence type="inferred from homology"/>
<dbReference type="PROSITE" id="PS51626">
    <property type="entry name" value="SAM_MT_TRM1"/>
    <property type="match status" value="1"/>
</dbReference>
<dbReference type="EMBL" id="CP084166">
    <property type="protein sequence ID" value="UJG41920.1"/>
    <property type="molecule type" value="Genomic_DNA"/>
</dbReference>
<gene>
    <name evidence="9" type="ORF">K9W45_05500</name>
</gene>
<dbReference type="PANTHER" id="PTHR10631">
    <property type="entry name" value="N 2 ,N 2 -DIMETHYLGUANOSINE TRNA METHYLTRANSFERASE"/>
    <property type="match status" value="1"/>
</dbReference>
<protein>
    <recommendedName>
        <fullName evidence="7">tRNA (guanine(26)-N(2))-dimethyltransferase</fullName>
        <ecNumber evidence="7">2.1.1.216</ecNumber>
    </recommendedName>
</protein>
<dbReference type="Gene3D" id="3.30.56.70">
    <property type="entry name" value="N2,N2-dimethylguanosine tRNA methyltransferase, C-terminal domain"/>
    <property type="match status" value="1"/>
</dbReference>
<keyword evidence="5 8" id="KW-0819">tRNA processing</keyword>
<evidence type="ECO:0000256" key="6">
    <source>
        <dbReference type="ARBA" id="ARBA00022884"/>
    </source>
</evidence>
<evidence type="ECO:0000256" key="7">
    <source>
        <dbReference type="ARBA" id="ARBA00039099"/>
    </source>
</evidence>
<evidence type="ECO:0000256" key="1">
    <source>
        <dbReference type="ARBA" id="ARBA00022555"/>
    </source>
</evidence>
<keyword evidence="2 8" id="KW-0489">Methyltransferase</keyword>
<dbReference type="GO" id="GO:0160104">
    <property type="term" value="F:tRNA (guanine(26)-N2)-dimethyltransferase activity"/>
    <property type="evidence" value="ECO:0007669"/>
    <property type="project" value="UniProtKB-EC"/>
</dbReference>
<evidence type="ECO:0000256" key="3">
    <source>
        <dbReference type="ARBA" id="ARBA00022679"/>
    </source>
</evidence>
<evidence type="ECO:0000313" key="9">
    <source>
        <dbReference type="EMBL" id="UJG41920.1"/>
    </source>
</evidence>
<dbReference type="InterPro" id="IPR029063">
    <property type="entry name" value="SAM-dependent_MTases_sf"/>
</dbReference>
<dbReference type="GO" id="GO:0000049">
    <property type="term" value="F:tRNA binding"/>
    <property type="evidence" value="ECO:0007669"/>
    <property type="project" value="UniProtKB-UniRule"/>
</dbReference>
<dbReference type="InterPro" id="IPR002905">
    <property type="entry name" value="Trm1"/>
</dbReference>
<dbReference type="InterPro" id="IPR042296">
    <property type="entry name" value="tRNA_met_Trm1_C"/>
</dbReference>
<keyword evidence="3 8" id="KW-0808">Transferase</keyword>
<keyword evidence="6 8" id="KW-0694">RNA-binding</keyword>
<dbReference type="CDD" id="cd02440">
    <property type="entry name" value="AdoMet_MTases"/>
    <property type="match status" value="1"/>
</dbReference>
<comment type="similarity">
    <text evidence="8">Belongs to the class I-like SAM-binding methyltransferase superfamily. Trm1 family.</text>
</comment>
<dbReference type="SUPFAM" id="SSF53335">
    <property type="entry name" value="S-adenosyl-L-methionine-dependent methyltransferases"/>
    <property type="match status" value="1"/>
</dbReference>
<dbReference type="EC" id="2.1.1.216" evidence="7"/>
<dbReference type="PANTHER" id="PTHR10631:SF3">
    <property type="entry name" value="TRNA (GUANINE(26)-N(2))-DIMETHYLTRANSFERASE"/>
    <property type="match status" value="1"/>
</dbReference>
<name>A0A9Y1FM05_9ARCH</name>
<keyword evidence="1 8" id="KW-0820">tRNA-binding</keyword>
<dbReference type="Pfam" id="PF02005">
    <property type="entry name" value="TRM"/>
    <property type="match status" value="1"/>
</dbReference>
<keyword evidence="4 8" id="KW-0949">S-adenosyl-L-methionine</keyword>
<dbReference type="Proteomes" id="UP001201020">
    <property type="component" value="Chromosome"/>
</dbReference>
<dbReference type="AlphaFoldDB" id="A0A9Y1FM05"/>
<accession>A0A9Y1FM05</accession>
<reference evidence="9" key="1">
    <citation type="journal article" date="2022" name="Nat. Microbiol.">
        <title>Unique mobile elements and scalable gene flow at the prokaryote-eukaryote boundary revealed by circularized Asgard archaea genomes.</title>
        <authorList>
            <person name="Wu F."/>
            <person name="Speth D.R."/>
            <person name="Philosof A."/>
            <person name="Cremiere A."/>
            <person name="Narayanan A."/>
            <person name="Barco R.A."/>
            <person name="Connon S.A."/>
            <person name="Amend J.P."/>
            <person name="Antoshechkin I.A."/>
            <person name="Orphan V.J."/>
        </authorList>
    </citation>
    <scope>NUCLEOTIDE SEQUENCE</scope>
    <source>
        <strain evidence="9">PM71</strain>
    </source>
</reference>
<dbReference type="Gene3D" id="3.40.50.150">
    <property type="entry name" value="Vaccinia Virus protein VP39"/>
    <property type="match status" value="1"/>
</dbReference>
<sequence length="393" mass="45768">MNKELWVEIKEGKTSFFLKKDSETIYDASVFYNPKMSINRDLALLHLYTIGNITKKGLIIIDPFAGSGIRSFRIINELPKEYVKKIIISDISDRAIKNVKLNIEKLFNDKRIVVHREDAFNIIAKQILDKENIDVIDLDPFGTPISFIDIAVRALVKKSGYLFLTATDHQVLCGKEKSTCLREYNSNSTNNYLCHEIALRILIYNILTSSGRIGAYAEPILALQFEHFFRIHVRIEKGKKRANEQHKEIGFVYVCAYCSFFETERLKEKKNLQKCPTCNKELEKVGPLWLGPLGNKKKVGDLLNFLDEIEFEHNNKKKINLMLSTFKEEIELPPMFYNLPFLYKKYKKNGVSPNEMINRLEKRGYKTTRTIFDFQSIRTEAPYYVVHNEIKKL</sequence>